<reference evidence="2 3" key="1">
    <citation type="submission" date="2020-02" db="EMBL/GenBank/DDBJ databases">
        <title>Bacillus aquiflavi sp. nov., isolated from yellow water of strong flavor Chinese baijiu in Yibin region of China.</title>
        <authorList>
            <person name="Xie J."/>
        </authorList>
    </citation>
    <scope>NUCLEOTIDE SEQUENCE [LARGE SCALE GENOMIC DNA]</scope>
    <source>
        <strain evidence="2 3">3H-10</strain>
    </source>
</reference>
<sequence>MKYGKYNDLVEEVILFSKNPQINERQSVFDRIIIINDFQKAEYLAYEGVFSGDGYNCKYIRELEMSEVWSKYYTIPEDERPKGLEEILEIISDNVRGNAFNSIFFNEVVADLNNCAINRAINGRSSSFFEDLFEVYQIGAIPCGWEGDYPEGRIVAYKIKE</sequence>
<proteinExistence type="predicted"/>
<protein>
    <submittedName>
        <fullName evidence="2">Uncharacterized protein</fullName>
    </submittedName>
</protein>
<dbReference type="Proteomes" id="UP000570010">
    <property type="component" value="Unassembled WGS sequence"/>
</dbReference>
<keyword evidence="3" id="KW-1185">Reference proteome</keyword>
<organism evidence="2 3">
    <name type="scientific">Bacillus aquiflavi</name>
    <dbReference type="NCBI Taxonomy" id="2672567"/>
    <lineage>
        <taxon>Bacteria</taxon>
        <taxon>Bacillati</taxon>
        <taxon>Bacillota</taxon>
        <taxon>Bacilli</taxon>
        <taxon>Bacillales</taxon>
        <taxon>Bacillaceae</taxon>
        <taxon>Bacillus</taxon>
    </lineage>
</organism>
<evidence type="ECO:0000313" key="2">
    <source>
        <dbReference type="EMBL" id="NEY83029.1"/>
    </source>
</evidence>
<evidence type="ECO:0000313" key="1">
    <source>
        <dbReference type="EMBL" id="MBA4538669.1"/>
    </source>
</evidence>
<comment type="caution">
    <text evidence="2">The sequence shown here is derived from an EMBL/GenBank/DDBJ whole genome shotgun (WGS) entry which is preliminary data.</text>
</comment>
<dbReference type="EMBL" id="JAAIWN010000063">
    <property type="protein sequence ID" value="NEY83029.1"/>
    <property type="molecule type" value="Genomic_DNA"/>
</dbReference>
<dbReference type="EMBL" id="JACEIO010000061">
    <property type="protein sequence ID" value="MBA4538669.1"/>
    <property type="molecule type" value="Genomic_DNA"/>
</dbReference>
<accession>A0A6B3VY36</accession>
<reference evidence="1 4" key="2">
    <citation type="submission" date="2020-07" db="EMBL/GenBank/DDBJ databases">
        <authorList>
            <person name="Feng H."/>
        </authorList>
    </citation>
    <scope>NUCLEOTIDE SEQUENCE [LARGE SCALE GENOMIC DNA]</scope>
    <source>
        <strain evidence="4">s-12</strain>
        <strain evidence="1">S-12</strain>
    </source>
</reference>
<dbReference type="AlphaFoldDB" id="A0A6B3VY36"/>
<evidence type="ECO:0000313" key="3">
    <source>
        <dbReference type="Proteomes" id="UP000472971"/>
    </source>
</evidence>
<dbReference type="RefSeq" id="WP_163243429.1">
    <property type="nucleotide sequence ID" value="NZ_JAAIWN010000063.1"/>
</dbReference>
<dbReference type="Proteomes" id="UP000472971">
    <property type="component" value="Unassembled WGS sequence"/>
</dbReference>
<evidence type="ECO:0000313" key="4">
    <source>
        <dbReference type="Proteomes" id="UP000570010"/>
    </source>
</evidence>
<name>A0A6B3VY36_9BACI</name>
<gene>
    <name evidence="2" type="ORF">G4D64_16380</name>
    <name evidence="1" type="ORF">H1Z61_16440</name>
</gene>